<accession>A0A2S9Q896</accession>
<dbReference type="Pfam" id="PF16868">
    <property type="entry name" value="NMT1_3"/>
    <property type="match status" value="1"/>
</dbReference>
<dbReference type="RefSeq" id="WP_105864074.1">
    <property type="nucleotide sequence ID" value="NZ_PUEJ01000008.1"/>
</dbReference>
<keyword evidence="1" id="KW-0732">Signal</keyword>
<dbReference type="PROSITE" id="PS51318">
    <property type="entry name" value="TAT"/>
    <property type="match status" value="1"/>
</dbReference>
<sequence>MSAMLLNRRGLLSAGAGLVLTALSAPARAQKRVRMVVATGGTGGVFYPYGGGLAKIFSEKVPNLQATAQVTGGSVDNAKLLHAGEAELGFSTLDSTYDAINGLGAYEQDGKQDVAVLAVLYDSFLHVVASKDAGINRIADLKGKRVSIGSAGSSTESIADRVLAAAGLDPKTDVTRDNLGVAESVGALKDGKVAAFFWIGGVPTSAVRDLATTGQPPISFIPADAELAVVEKKYPGLYRPFLLKKDAYAGLSGDVAGLGIANVLIVSAKAEDSLITTMLDGLFNNLDEVHKVHPEARKLSLATAATKTAVPFHPAAEAYYKAKGVLK</sequence>
<reference evidence="2 3" key="1">
    <citation type="submission" date="2018-02" db="EMBL/GenBank/DDBJ databases">
        <title>Whole genome sequencing of endophytic bacterium.</title>
        <authorList>
            <person name="Eedara R."/>
            <person name="Podile A.R."/>
        </authorList>
    </citation>
    <scope>NUCLEOTIDE SEQUENCE [LARGE SCALE GENOMIC DNA]</scope>
    <source>
        <strain evidence="2 3">RP1T</strain>
    </source>
</reference>
<dbReference type="CDD" id="cd13569">
    <property type="entry name" value="PBP2_TAXI_TRAP_like_1"/>
    <property type="match status" value="1"/>
</dbReference>
<feature type="signal peptide" evidence="1">
    <location>
        <begin position="1"/>
        <end position="29"/>
    </location>
</feature>
<comment type="caution">
    <text evidence="2">The sequence shown here is derived from an EMBL/GenBank/DDBJ whole genome shotgun (WGS) entry which is preliminary data.</text>
</comment>
<dbReference type="OrthoDB" id="9776669at2"/>
<evidence type="ECO:0000256" key="1">
    <source>
        <dbReference type="SAM" id="SignalP"/>
    </source>
</evidence>
<feature type="chain" id="PRO_5015556502" evidence="1">
    <location>
        <begin position="30"/>
        <end position="327"/>
    </location>
</feature>
<organism evidence="2 3">
    <name type="scientific">Labrys okinawensis</name>
    <dbReference type="NCBI Taxonomy" id="346911"/>
    <lineage>
        <taxon>Bacteria</taxon>
        <taxon>Pseudomonadati</taxon>
        <taxon>Pseudomonadota</taxon>
        <taxon>Alphaproteobacteria</taxon>
        <taxon>Hyphomicrobiales</taxon>
        <taxon>Xanthobacteraceae</taxon>
        <taxon>Labrys</taxon>
    </lineage>
</organism>
<dbReference type="PANTHER" id="PTHR42941:SF1">
    <property type="entry name" value="SLL1037 PROTEIN"/>
    <property type="match status" value="1"/>
</dbReference>
<proteinExistence type="predicted"/>
<dbReference type="InterPro" id="IPR006311">
    <property type="entry name" value="TAT_signal"/>
</dbReference>
<dbReference type="NCBIfam" id="TIGR02122">
    <property type="entry name" value="TRAP_TAXI"/>
    <property type="match status" value="1"/>
</dbReference>
<evidence type="ECO:0000313" key="3">
    <source>
        <dbReference type="Proteomes" id="UP000237682"/>
    </source>
</evidence>
<dbReference type="AlphaFoldDB" id="A0A2S9Q896"/>
<keyword evidence="3" id="KW-1185">Reference proteome</keyword>
<dbReference type="Gene3D" id="3.40.190.10">
    <property type="entry name" value="Periplasmic binding protein-like II"/>
    <property type="match status" value="2"/>
</dbReference>
<dbReference type="InterPro" id="IPR011852">
    <property type="entry name" value="TRAP_TAXI"/>
</dbReference>
<dbReference type="PANTHER" id="PTHR42941">
    <property type="entry name" value="SLL1037 PROTEIN"/>
    <property type="match status" value="1"/>
</dbReference>
<dbReference type="Proteomes" id="UP000237682">
    <property type="component" value="Unassembled WGS sequence"/>
</dbReference>
<dbReference type="EMBL" id="PUEJ01000008">
    <property type="protein sequence ID" value="PRH85514.1"/>
    <property type="molecule type" value="Genomic_DNA"/>
</dbReference>
<protein>
    <submittedName>
        <fullName evidence="2">C4-dicarboxylate ABC transporter substrate-binding protein</fullName>
    </submittedName>
</protein>
<dbReference type="SUPFAM" id="SSF53850">
    <property type="entry name" value="Periplasmic binding protein-like II"/>
    <property type="match status" value="1"/>
</dbReference>
<evidence type="ECO:0000313" key="2">
    <source>
        <dbReference type="EMBL" id="PRH85514.1"/>
    </source>
</evidence>
<gene>
    <name evidence="2" type="ORF">C5L14_21235</name>
</gene>
<name>A0A2S9Q896_9HYPH</name>